<keyword evidence="1" id="KW-0472">Membrane</keyword>
<reference evidence="2 3" key="1">
    <citation type="submission" date="2023-06" db="EMBL/GenBank/DDBJ databases">
        <title>Black Yeasts Isolated from many extreme environments.</title>
        <authorList>
            <person name="Coleine C."/>
            <person name="Stajich J.E."/>
            <person name="Selbmann L."/>
        </authorList>
    </citation>
    <scope>NUCLEOTIDE SEQUENCE [LARGE SCALE GENOMIC DNA]</scope>
    <source>
        <strain evidence="2 3">CCFEE 5887</strain>
    </source>
</reference>
<sequence>MQQAWSTAPLVNGEFRVGMGLTVLTGCSVLAILSSRGVYMCHIWEDINYSNDNTRRFVGFQDFLDLVQNGRQSTNILGPGLDTSLFNQPGDNTQAWIMTPRRYRTPDDPDSQDYLAQYRQLYSLISKTLLPGVGMNNYNYQVPEQGSTYKLGYQGVAFLEYDSDADGNGNADWRFGRRPCLPLVAHTAKTLPGCSRSTSESTTS</sequence>
<keyword evidence="1" id="KW-0812">Transmembrane</keyword>
<accession>A0AAV9PUP5</accession>
<evidence type="ECO:0000313" key="3">
    <source>
        <dbReference type="Proteomes" id="UP001345827"/>
    </source>
</evidence>
<feature type="transmembrane region" description="Helical" evidence="1">
    <location>
        <begin position="15"/>
        <end position="33"/>
    </location>
</feature>
<dbReference type="Proteomes" id="UP001345827">
    <property type="component" value="Unassembled WGS sequence"/>
</dbReference>
<keyword evidence="1" id="KW-1133">Transmembrane helix</keyword>
<evidence type="ECO:0000256" key="1">
    <source>
        <dbReference type="SAM" id="Phobius"/>
    </source>
</evidence>
<name>A0AAV9PUP5_9PEZI</name>
<protein>
    <submittedName>
        <fullName evidence="2">Uncharacterized protein</fullName>
    </submittedName>
</protein>
<proteinExistence type="predicted"/>
<organism evidence="2 3">
    <name type="scientific">Vermiconidia calcicola</name>
    <dbReference type="NCBI Taxonomy" id="1690605"/>
    <lineage>
        <taxon>Eukaryota</taxon>
        <taxon>Fungi</taxon>
        <taxon>Dikarya</taxon>
        <taxon>Ascomycota</taxon>
        <taxon>Pezizomycotina</taxon>
        <taxon>Dothideomycetes</taxon>
        <taxon>Dothideomycetidae</taxon>
        <taxon>Mycosphaerellales</taxon>
        <taxon>Extremaceae</taxon>
        <taxon>Vermiconidia</taxon>
    </lineage>
</organism>
<dbReference type="EMBL" id="JAXLQG010000022">
    <property type="protein sequence ID" value="KAK5529522.1"/>
    <property type="molecule type" value="Genomic_DNA"/>
</dbReference>
<comment type="caution">
    <text evidence="2">The sequence shown here is derived from an EMBL/GenBank/DDBJ whole genome shotgun (WGS) entry which is preliminary data.</text>
</comment>
<evidence type="ECO:0000313" key="2">
    <source>
        <dbReference type="EMBL" id="KAK5529522.1"/>
    </source>
</evidence>
<gene>
    <name evidence="2" type="ORF">LTR25_009771</name>
</gene>
<keyword evidence="3" id="KW-1185">Reference proteome</keyword>
<dbReference type="AlphaFoldDB" id="A0AAV9PUP5"/>